<dbReference type="SMART" id="SM00347">
    <property type="entry name" value="HTH_MARR"/>
    <property type="match status" value="1"/>
</dbReference>
<dbReference type="PANTHER" id="PTHR33164">
    <property type="entry name" value="TRANSCRIPTIONAL REGULATOR, MARR FAMILY"/>
    <property type="match status" value="1"/>
</dbReference>
<dbReference type="EMBL" id="FXZM01000015">
    <property type="protein sequence ID" value="SMY13042.1"/>
    <property type="molecule type" value="Genomic_DNA"/>
</dbReference>
<proteinExistence type="predicted"/>
<dbReference type="GO" id="GO:0003677">
    <property type="term" value="F:DNA binding"/>
    <property type="evidence" value="ECO:0007669"/>
    <property type="project" value="UniProtKB-KW"/>
</dbReference>
<dbReference type="PROSITE" id="PS50995">
    <property type="entry name" value="HTH_MARR_2"/>
    <property type="match status" value="1"/>
</dbReference>
<sequence length="177" mass="19957">MDAHPGEHDRSGYWFADSDTDASSVEVLNLLRRYREAETAMRARVREDMGMGERDILALRFLLEARATGTVLRQKDIADKLDITTASASNLIDRLVRDGYAQRTPHPADRRSVAVEATDDGDREVRETLRRMHDRMYAATTAMDAQERAVVAVFLRRMIASVSTDDHAGDDGHTDHE</sequence>
<dbReference type="InterPro" id="IPR039422">
    <property type="entry name" value="MarR/SlyA-like"/>
</dbReference>
<evidence type="ECO:0000259" key="1">
    <source>
        <dbReference type="PROSITE" id="PS50995"/>
    </source>
</evidence>
<dbReference type="InterPro" id="IPR036390">
    <property type="entry name" value="WH_DNA-bd_sf"/>
</dbReference>
<dbReference type="PANTHER" id="PTHR33164:SF43">
    <property type="entry name" value="HTH-TYPE TRANSCRIPTIONAL REPRESSOR YETL"/>
    <property type="match status" value="1"/>
</dbReference>
<dbReference type="InterPro" id="IPR036388">
    <property type="entry name" value="WH-like_DNA-bd_sf"/>
</dbReference>
<protein>
    <submittedName>
        <fullName evidence="2">DNA-binding transcriptional regulator, MarR family</fullName>
    </submittedName>
</protein>
<dbReference type="AlphaFoldDB" id="A0A2H1L843"/>
<keyword evidence="2" id="KW-0238">DNA-binding</keyword>
<dbReference type="PRINTS" id="PR00598">
    <property type="entry name" value="HTHMARR"/>
</dbReference>
<organism evidence="2 3">
    <name type="scientific">Brevibacterium jeotgali</name>
    <dbReference type="NCBI Taxonomy" id="1262550"/>
    <lineage>
        <taxon>Bacteria</taxon>
        <taxon>Bacillati</taxon>
        <taxon>Actinomycetota</taxon>
        <taxon>Actinomycetes</taxon>
        <taxon>Micrococcales</taxon>
        <taxon>Brevibacteriaceae</taxon>
        <taxon>Brevibacterium</taxon>
    </lineage>
</organism>
<evidence type="ECO:0000313" key="3">
    <source>
        <dbReference type="Proteomes" id="UP000234462"/>
    </source>
</evidence>
<accession>A0A2H1L843</accession>
<dbReference type="Proteomes" id="UP000234462">
    <property type="component" value="Unassembled WGS sequence"/>
</dbReference>
<gene>
    <name evidence="2" type="ORF">BJEO58_02650</name>
</gene>
<dbReference type="GO" id="GO:0003700">
    <property type="term" value="F:DNA-binding transcription factor activity"/>
    <property type="evidence" value="ECO:0007669"/>
    <property type="project" value="InterPro"/>
</dbReference>
<dbReference type="SUPFAM" id="SSF46785">
    <property type="entry name" value="Winged helix' DNA-binding domain"/>
    <property type="match status" value="1"/>
</dbReference>
<name>A0A2H1L843_9MICO</name>
<reference evidence="3" key="1">
    <citation type="submission" date="2017-03" db="EMBL/GenBank/DDBJ databases">
        <authorList>
            <person name="Monnet C."/>
        </authorList>
    </citation>
    <scope>NUCLEOTIDE SEQUENCE [LARGE SCALE GENOMIC DNA]</scope>
    <source>
        <strain evidence="3">SJ5-8</strain>
    </source>
</reference>
<feature type="domain" description="HTH marR-type" evidence="1">
    <location>
        <begin position="24"/>
        <end position="160"/>
    </location>
</feature>
<keyword evidence="3" id="KW-1185">Reference proteome</keyword>
<dbReference type="Gene3D" id="1.10.10.10">
    <property type="entry name" value="Winged helix-like DNA-binding domain superfamily/Winged helix DNA-binding domain"/>
    <property type="match status" value="1"/>
</dbReference>
<dbReference type="InterPro" id="IPR000835">
    <property type="entry name" value="HTH_MarR-typ"/>
</dbReference>
<dbReference type="RefSeq" id="WP_246076038.1">
    <property type="nucleotide sequence ID" value="NZ_FXZM01000015.1"/>
</dbReference>
<evidence type="ECO:0000313" key="2">
    <source>
        <dbReference type="EMBL" id="SMY13042.1"/>
    </source>
</evidence>
<dbReference type="Pfam" id="PF12802">
    <property type="entry name" value="MarR_2"/>
    <property type="match status" value="1"/>
</dbReference>
<dbReference type="GO" id="GO:0006950">
    <property type="term" value="P:response to stress"/>
    <property type="evidence" value="ECO:0007669"/>
    <property type="project" value="TreeGrafter"/>
</dbReference>